<dbReference type="RefSeq" id="WP_245128564.1">
    <property type="nucleotide sequence ID" value="NZ_JALJEJ010000001.1"/>
</dbReference>
<keyword evidence="2" id="KW-1185">Reference proteome</keyword>
<proteinExistence type="predicted"/>
<dbReference type="AlphaFoldDB" id="A0A9X1X0W6"/>
<reference evidence="1" key="1">
    <citation type="submission" date="2022-04" db="EMBL/GenBank/DDBJ databases">
        <title>Mucilaginibacter sp. RS28 isolated from freshwater.</title>
        <authorList>
            <person name="Ko S.-R."/>
        </authorList>
    </citation>
    <scope>NUCLEOTIDE SEQUENCE</scope>
    <source>
        <strain evidence="1">RS28</strain>
    </source>
</reference>
<gene>
    <name evidence="1" type="ORF">MUY27_03390</name>
</gene>
<dbReference type="EMBL" id="JALJEJ010000001">
    <property type="protein sequence ID" value="MCJ8208736.1"/>
    <property type="molecule type" value="Genomic_DNA"/>
</dbReference>
<name>A0A9X1X0W6_9SPHI</name>
<protein>
    <submittedName>
        <fullName evidence="1">Uncharacterized protein</fullName>
    </submittedName>
</protein>
<comment type="caution">
    <text evidence="1">The sequence shown here is derived from an EMBL/GenBank/DDBJ whole genome shotgun (WGS) entry which is preliminary data.</text>
</comment>
<organism evidence="1 2">
    <name type="scientific">Mucilaginibacter straminoryzae</name>
    <dbReference type="NCBI Taxonomy" id="2932774"/>
    <lineage>
        <taxon>Bacteria</taxon>
        <taxon>Pseudomonadati</taxon>
        <taxon>Bacteroidota</taxon>
        <taxon>Sphingobacteriia</taxon>
        <taxon>Sphingobacteriales</taxon>
        <taxon>Sphingobacteriaceae</taxon>
        <taxon>Mucilaginibacter</taxon>
    </lineage>
</organism>
<dbReference type="Proteomes" id="UP001139450">
    <property type="component" value="Unassembled WGS sequence"/>
</dbReference>
<evidence type="ECO:0000313" key="1">
    <source>
        <dbReference type="EMBL" id="MCJ8208736.1"/>
    </source>
</evidence>
<accession>A0A9X1X0W6</accession>
<evidence type="ECO:0000313" key="2">
    <source>
        <dbReference type="Proteomes" id="UP001139450"/>
    </source>
</evidence>
<sequence length="86" mass="9437">MEQEILLKDHVYWSFDYEYAAIEDAVKATASVVSMGGPLHHHKGSIALTEAILIMDGTDDDFNLSVPLSAISDLYHGFDDVSPTLP</sequence>